<evidence type="ECO:0000313" key="2">
    <source>
        <dbReference type="EMBL" id="MCD2422942.1"/>
    </source>
</evidence>
<feature type="chain" id="PRO_5045566053" description="Lipoprotein" evidence="1">
    <location>
        <begin position="26"/>
        <end position="208"/>
    </location>
</feature>
<keyword evidence="1" id="KW-0732">Signal</keyword>
<dbReference type="Proteomes" id="UP001199816">
    <property type="component" value="Unassembled WGS sequence"/>
</dbReference>
<reference evidence="2 3" key="1">
    <citation type="submission" date="2021-11" db="EMBL/GenBank/DDBJ databases">
        <title>Genomic of Niabella pedocola.</title>
        <authorList>
            <person name="Wu T."/>
        </authorList>
    </citation>
    <scope>NUCLEOTIDE SEQUENCE [LARGE SCALE GENOMIC DNA]</scope>
    <source>
        <strain evidence="2 3">JCM 31011</strain>
    </source>
</reference>
<dbReference type="EMBL" id="JAJNEC010000005">
    <property type="protein sequence ID" value="MCD2422942.1"/>
    <property type="molecule type" value="Genomic_DNA"/>
</dbReference>
<evidence type="ECO:0000256" key="1">
    <source>
        <dbReference type="SAM" id="SignalP"/>
    </source>
</evidence>
<evidence type="ECO:0000313" key="3">
    <source>
        <dbReference type="Proteomes" id="UP001199816"/>
    </source>
</evidence>
<evidence type="ECO:0008006" key="4">
    <source>
        <dbReference type="Google" id="ProtNLM"/>
    </source>
</evidence>
<accession>A0ABS8PRL4</accession>
<keyword evidence="3" id="KW-1185">Reference proteome</keyword>
<comment type="caution">
    <text evidence="2">The sequence shown here is derived from an EMBL/GenBank/DDBJ whole genome shotgun (WGS) entry which is preliminary data.</text>
</comment>
<dbReference type="PROSITE" id="PS51257">
    <property type="entry name" value="PROKAR_LIPOPROTEIN"/>
    <property type="match status" value="1"/>
</dbReference>
<proteinExistence type="predicted"/>
<gene>
    <name evidence="2" type="ORF">LQ567_09230</name>
</gene>
<organism evidence="2 3">
    <name type="scientific">Niabella pedocola</name>
    <dbReference type="NCBI Taxonomy" id="1752077"/>
    <lineage>
        <taxon>Bacteria</taxon>
        <taxon>Pseudomonadati</taxon>
        <taxon>Bacteroidota</taxon>
        <taxon>Chitinophagia</taxon>
        <taxon>Chitinophagales</taxon>
        <taxon>Chitinophagaceae</taxon>
        <taxon>Niabella</taxon>
    </lineage>
</organism>
<feature type="signal peptide" evidence="1">
    <location>
        <begin position="1"/>
        <end position="25"/>
    </location>
</feature>
<name>A0ABS8PRL4_9BACT</name>
<dbReference type="RefSeq" id="WP_231004213.1">
    <property type="nucleotide sequence ID" value="NZ_JAJNEC010000005.1"/>
</dbReference>
<protein>
    <recommendedName>
        <fullName evidence="4">Lipoprotein</fullName>
    </recommendedName>
</protein>
<sequence>MKKRTPKRILSALAVFMLLSALVTSCSKDPVAPNEEHNHDDPAKVALLFIKGHYHGTQLHAHDTATVAVRMDGRFIDPNTNALLDKAPVITLEQGSDIYQLQVKFYASDGDLLNGEFLEEAAIHQFFFLPSVSGVLNYVYKDDRVGFTGDFSVLQTGKELSLTASLRHGINKTVQREWNDVKYNTYGSEDFKTVLQLKTVAAGEHDHD</sequence>